<name>A0A3S5B0E2_9PLAT</name>
<reference evidence="2" key="1">
    <citation type="submission" date="2018-11" db="EMBL/GenBank/DDBJ databases">
        <authorList>
            <consortium name="Pathogen Informatics"/>
        </authorList>
    </citation>
    <scope>NUCLEOTIDE SEQUENCE</scope>
</reference>
<dbReference type="Proteomes" id="UP000784294">
    <property type="component" value="Unassembled WGS sequence"/>
</dbReference>
<feature type="non-terminal residue" evidence="2">
    <location>
        <position position="339"/>
    </location>
</feature>
<accession>A0A3S5B0E2</accession>
<feature type="region of interest" description="Disordered" evidence="1">
    <location>
        <begin position="1"/>
        <end position="42"/>
    </location>
</feature>
<feature type="region of interest" description="Disordered" evidence="1">
    <location>
        <begin position="117"/>
        <end position="164"/>
    </location>
</feature>
<sequence length="339" mass="33342">MSAGSPASMLHSRQPLPMETVCSASSASSSSSSSTSSCSPSSLVCLNGNRLARSLVVLSSDSPGTGSTPTYTSSAPCPISGSLGPVYSASWLSEASGQPPTPRRPAPAGLLGVGSALDLSKTTGRPSVSTSPRSDARAGPTPPVVGLTPPAASSEPRGESDPDLAHLTTTVQTTGYPASFELLAAAACAAAALASGSPSSVGPSVATAGPMGVGLGDVLVNAAYQHPLLVGLKSEIALSGQLGGLSSLAGLGGLTSPIGAGPLDAQVGLLQQAFACQAAGQVLAFPGGPGLSGEPARKQLSSVWDSNCREVEGREEMGLGVVESAEEEAAEPRPARPTC</sequence>
<feature type="compositionally biased region" description="Basic and acidic residues" evidence="1">
    <location>
        <begin position="330"/>
        <end position="339"/>
    </location>
</feature>
<keyword evidence="3" id="KW-1185">Reference proteome</keyword>
<evidence type="ECO:0000313" key="2">
    <source>
        <dbReference type="EMBL" id="VEL30023.1"/>
    </source>
</evidence>
<protein>
    <submittedName>
        <fullName evidence="2">Uncharacterized protein</fullName>
    </submittedName>
</protein>
<feature type="compositionally biased region" description="Polar residues" evidence="1">
    <location>
        <begin position="120"/>
        <end position="133"/>
    </location>
</feature>
<dbReference type="AlphaFoldDB" id="A0A3S5B0E2"/>
<feature type="region of interest" description="Disordered" evidence="1">
    <location>
        <begin position="314"/>
        <end position="339"/>
    </location>
</feature>
<evidence type="ECO:0000313" key="3">
    <source>
        <dbReference type="Proteomes" id="UP000784294"/>
    </source>
</evidence>
<comment type="caution">
    <text evidence="2">The sequence shown here is derived from an EMBL/GenBank/DDBJ whole genome shotgun (WGS) entry which is preliminary data.</text>
</comment>
<gene>
    <name evidence="2" type="ORF">PXEA_LOCUS23463</name>
</gene>
<proteinExistence type="predicted"/>
<organism evidence="2 3">
    <name type="scientific">Protopolystoma xenopodis</name>
    <dbReference type="NCBI Taxonomy" id="117903"/>
    <lineage>
        <taxon>Eukaryota</taxon>
        <taxon>Metazoa</taxon>
        <taxon>Spiralia</taxon>
        <taxon>Lophotrochozoa</taxon>
        <taxon>Platyhelminthes</taxon>
        <taxon>Monogenea</taxon>
        <taxon>Polyopisthocotylea</taxon>
        <taxon>Polystomatidea</taxon>
        <taxon>Polystomatidae</taxon>
        <taxon>Protopolystoma</taxon>
    </lineage>
</organism>
<evidence type="ECO:0000256" key="1">
    <source>
        <dbReference type="SAM" id="MobiDB-lite"/>
    </source>
</evidence>
<dbReference type="EMBL" id="CAAALY010108587">
    <property type="protein sequence ID" value="VEL30023.1"/>
    <property type="molecule type" value="Genomic_DNA"/>
</dbReference>
<feature type="compositionally biased region" description="Low complexity" evidence="1">
    <location>
        <begin position="22"/>
        <end position="42"/>
    </location>
</feature>
<feature type="region of interest" description="Disordered" evidence="1">
    <location>
        <begin position="93"/>
        <end position="112"/>
    </location>
</feature>